<evidence type="ECO:0000256" key="2">
    <source>
        <dbReference type="SAM" id="Phobius"/>
    </source>
</evidence>
<evidence type="ECO:0000313" key="4">
    <source>
        <dbReference type="EMBL" id="SCW01506.1"/>
    </source>
</evidence>
<dbReference type="PANTHER" id="PTHR36089">
    <property type="entry name" value="CHITIN SYNTHASE 3 COMPLEX PROTEIN CSI2-RELATED"/>
    <property type="match status" value="1"/>
</dbReference>
<keyword evidence="2" id="KW-0472">Membrane</keyword>
<feature type="region of interest" description="Disordered" evidence="1">
    <location>
        <begin position="38"/>
        <end position="67"/>
    </location>
</feature>
<feature type="transmembrane region" description="Helical" evidence="2">
    <location>
        <begin position="112"/>
        <end position="134"/>
    </location>
</feature>
<dbReference type="OrthoDB" id="4065319at2759"/>
<keyword evidence="2" id="KW-0812">Transmembrane</keyword>
<dbReference type="EMBL" id="LT598488">
    <property type="protein sequence ID" value="SCW01506.1"/>
    <property type="molecule type" value="Genomic_DNA"/>
</dbReference>
<keyword evidence="5" id="KW-1185">Reference proteome</keyword>
<protein>
    <submittedName>
        <fullName evidence="4">LAFE_0E01156g1_1</fullName>
    </submittedName>
</protein>
<dbReference type="GO" id="GO:0000324">
    <property type="term" value="C:fungal-type vacuole"/>
    <property type="evidence" value="ECO:0007669"/>
    <property type="project" value="TreeGrafter"/>
</dbReference>
<reference evidence="5" key="1">
    <citation type="submission" date="2016-03" db="EMBL/GenBank/DDBJ databases">
        <authorList>
            <person name="Devillers H."/>
        </authorList>
    </citation>
    <scope>NUCLEOTIDE SEQUENCE [LARGE SCALE GENOMIC DNA]</scope>
</reference>
<dbReference type="InterPro" id="IPR051009">
    <property type="entry name" value="PRM"/>
</dbReference>
<feature type="signal peptide" evidence="3">
    <location>
        <begin position="1"/>
        <end position="19"/>
    </location>
</feature>
<feature type="compositionally biased region" description="Low complexity" evidence="1">
    <location>
        <begin position="39"/>
        <end position="67"/>
    </location>
</feature>
<gene>
    <name evidence="4" type="ORF">LAFE_0E01156G</name>
</gene>
<keyword evidence="3" id="KW-0732">Signal</keyword>
<accession>A0A1G4MCD0</accession>
<evidence type="ECO:0000313" key="5">
    <source>
        <dbReference type="Proteomes" id="UP000190831"/>
    </source>
</evidence>
<proteinExistence type="predicted"/>
<dbReference type="GO" id="GO:0005935">
    <property type="term" value="C:cellular bud neck"/>
    <property type="evidence" value="ECO:0007669"/>
    <property type="project" value="TreeGrafter"/>
</dbReference>
<dbReference type="AlphaFoldDB" id="A0A1G4MCD0"/>
<name>A0A1G4MCD0_LACFM</name>
<dbReference type="PANTHER" id="PTHR36089:SF1">
    <property type="entry name" value="CHITIN SYNTHASE 3 COMPLEX PROTEIN CSI2-RELATED"/>
    <property type="match status" value="1"/>
</dbReference>
<organism evidence="4 5">
    <name type="scientific">Lachancea fermentati</name>
    <name type="common">Zygosaccharomyces fermentati</name>
    <dbReference type="NCBI Taxonomy" id="4955"/>
    <lineage>
        <taxon>Eukaryota</taxon>
        <taxon>Fungi</taxon>
        <taxon>Dikarya</taxon>
        <taxon>Ascomycota</taxon>
        <taxon>Saccharomycotina</taxon>
        <taxon>Saccharomycetes</taxon>
        <taxon>Saccharomycetales</taxon>
        <taxon>Saccharomycetaceae</taxon>
        <taxon>Lachancea</taxon>
    </lineage>
</organism>
<evidence type="ECO:0000256" key="1">
    <source>
        <dbReference type="SAM" id="MobiDB-lite"/>
    </source>
</evidence>
<dbReference type="OMA" id="QSARSEY"/>
<feature type="compositionally biased region" description="Acidic residues" evidence="1">
    <location>
        <begin position="297"/>
        <end position="309"/>
    </location>
</feature>
<feature type="chain" id="PRO_5009237323" evidence="3">
    <location>
        <begin position="20"/>
        <end position="315"/>
    </location>
</feature>
<evidence type="ECO:0000256" key="3">
    <source>
        <dbReference type="SAM" id="SignalP"/>
    </source>
</evidence>
<feature type="region of interest" description="Disordered" evidence="1">
    <location>
        <begin position="248"/>
        <end position="315"/>
    </location>
</feature>
<keyword evidence="2" id="KW-1133">Transmembrane helix</keyword>
<dbReference type="Proteomes" id="UP000190831">
    <property type="component" value="Chromosome E"/>
</dbReference>
<sequence length="315" mass="34778">MKTSKLLIAICYIMSSVFASTEYYQNAATVMIKRGSMPSLTTSKSSSTTTTSASSVNTSSVSSNSTTINGYNTTTSSQITSSSTYNATFTPIVPSTNGNKYMQTHTYPNGTVFIAVGSVLGSLALASAVVWITLAAKAWQSARREYKLQAMEHKYQTDPFLFYSNDDYASYSDTDGSDISEHVLKTKHSKRPSIYTLGSTSTVDLLQKFNQDQSEAPRLNANRTSMFISPTEIMQNQANNKSFLTQGDSSVEHSAVNTPTQPFSLFGTPKLFSEPQQGEPSDRKRFRPPSVHLEQMLDNDTEEDDDEHEEYGHRL</sequence>